<gene>
    <name evidence="6" type="ORF">GCM10022207_84840</name>
</gene>
<dbReference type="SUPFAM" id="SSF53697">
    <property type="entry name" value="SIS domain"/>
    <property type="match status" value="1"/>
</dbReference>
<dbReference type="PROSITE" id="PS51071">
    <property type="entry name" value="HTH_RPIR"/>
    <property type="match status" value="1"/>
</dbReference>
<dbReference type="RefSeq" id="WP_059132882.1">
    <property type="nucleotide sequence ID" value="NZ_BAAAZA010000051.1"/>
</dbReference>
<dbReference type="PANTHER" id="PTHR30514">
    <property type="entry name" value="GLUCOKINASE"/>
    <property type="match status" value="1"/>
</dbReference>
<dbReference type="InterPro" id="IPR047640">
    <property type="entry name" value="RpiR-like"/>
</dbReference>
<keyword evidence="7" id="KW-1185">Reference proteome</keyword>
<dbReference type="InterPro" id="IPR000281">
    <property type="entry name" value="HTH_RpiR"/>
</dbReference>
<dbReference type="InterPro" id="IPR001347">
    <property type="entry name" value="SIS_dom"/>
</dbReference>
<evidence type="ECO:0000259" key="5">
    <source>
        <dbReference type="PROSITE" id="PS51464"/>
    </source>
</evidence>
<dbReference type="Pfam" id="PF01418">
    <property type="entry name" value="HTH_6"/>
    <property type="match status" value="1"/>
</dbReference>
<dbReference type="CDD" id="cd05013">
    <property type="entry name" value="SIS_RpiR"/>
    <property type="match status" value="1"/>
</dbReference>
<dbReference type="SUPFAM" id="SSF46689">
    <property type="entry name" value="Homeodomain-like"/>
    <property type="match status" value="1"/>
</dbReference>
<feature type="domain" description="SIS" evidence="5">
    <location>
        <begin position="133"/>
        <end position="270"/>
    </location>
</feature>
<evidence type="ECO:0000313" key="7">
    <source>
        <dbReference type="Proteomes" id="UP001501563"/>
    </source>
</evidence>
<keyword evidence="3" id="KW-0804">Transcription</keyword>
<protein>
    <submittedName>
        <fullName evidence="6">MurR/RpiR family transcriptional regulator</fullName>
    </submittedName>
</protein>
<evidence type="ECO:0000256" key="3">
    <source>
        <dbReference type="ARBA" id="ARBA00023163"/>
    </source>
</evidence>
<evidence type="ECO:0000256" key="1">
    <source>
        <dbReference type="ARBA" id="ARBA00023015"/>
    </source>
</evidence>
<dbReference type="Pfam" id="PF01380">
    <property type="entry name" value="SIS"/>
    <property type="match status" value="1"/>
</dbReference>
<dbReference type="Proteomes" id="UP001501563">
    <property type="component" value="Unassembled WGS sequence"/>
</dbReference>
<dbReference type="Gene3D" id="3.40.50.10490">
    <property type="entry name" value="Glucose-6-phosphate isomerase like protein, domain 1"/>
    <property type="match status" value="1"/>
</dbReference>
<name>A0ABP7LK96_9ACTN</name>
<evidence type="ECO:0000313" key="6">
    <source>
        <dbReference type="EMBL" id="GAA3902772.1"/>
    </source>
</evidence>
<dbReference type="InterPro" id="IPR035472">
    <property type="entry name" value="RpiR-like_SIS"/>
</dbReference>
<keyword evidence="2" id="KW-0238">DNA-binding</keyword>
<feature type="domain" description="HTH rpiR-type" evidence="4">
    <location>
        <begin position="9"/>
        <end position="85"/>
    </location>
</feature>
<organism evidence="6 7">
    <name type="scientific">Streptomyces lannensis</name>
    <dbReference type="NCBI Taxonomy" id="766498"/>
    <lineage>
        <taxon>Bacteria</taxon>
        <taxon>Bacillati</taxon>
        <taxon>Actinomycetota</taxon>
        <taxon>Actinomycetes</taxon>
        <taxon>Kitasatosporales</taxon>
        <taxon>Streptomycetaceae</taxon>
        <taxon>Streptomyces</taxon>
    </lineage>
</organism>
<dbReference type="Gene3D" id="1.10.10.10">
    <property type="entry name" value="Winged helix-like DNA-binding domain superfamily/Winged helix DNA-binding domain"/>
    <property type="match status" value="1"/>
</dbReference>
<proteinExistence type="predicted"/>
<sequence length="308" mass="33715">MTSAARKLPTLQERVTARYESLTPTERKVATYLCEHPQQAAFSSAEEIATATGTSDASVVRTAKSLGFDGLPGLKRTLQEHLGTLLTPTHLLHNTISNFSEGPEGVVGSLLAERADLLNELGRTLDPADFRRAVELIAGAHETLVWGLGGDASLVEYTVTRLNRLGYRARPASDTGFQLVDRLLPLGPDDVVLIIAQNRIRPELEVTLQHAADTGASTVLLTDTLREALDEWTDAVLTAPTGRPEMYGGQSMFLIVLEALTLAVAARDEERAIRTFDKRNQLRELLDARFAARAHERNGTRKGGRRRT</sequence>
<dbReference type="EMBL" id="BAAAZA010000051">
    <property type="protein sequence ID" value="GAA3902772.1"/>
    <property type="molecule type" value="Genomic_DNA"/>
</dbReference>
<reference evidence="7" key="1">
    <citation type="journal article" date="2019" name="Int. J. Syst. Evol. Microbiol.">
        <title>The Global Catalogue of Microorganisms (GCM) 10K type strain sequencing project: providing services to taxonomists for standard genome sequencing and annotation.</title>
        <authorList>
            <consortium name="The Broad Institute Genomics Platform"/>
            <consortium name="The Broad Institute Genome Sequencing Center for Infectious Disease"/>
            <person name="Wu L."/>
            <person name="Ma J."/>
        </authorList>
    </citation>
    <scope>NUCLEOTIDE SEQUENCE [LARGE SCALE GENOMIC DNA]</scope>
    <source>
        <strain evidence="7">JCM 16578</strain>
    </source>
</reference>
<dbReference type="InterPro" id="IPR046348">
    <property type="entry name" value="SIS_dom_sf"/>
</dbReference>
<comment type="caution">
    <text evidence="6">The sequence shown here is derived from an EMBL/GenBank/DDBJ whole genome shotgun (WGS) entry which is preliminary data.</text>
</comment>
<evidence type="ECO:0000256" key="2">
    <source>
        <dbReference type="ARBA" id="ARBA00023125"/>
    </source>
</evidence>
<dbReference type="InterPro" id="IPR009057">
    <property type="entry name" value="Homeodomain-like_sf"/>
</dbReference>
<accession>A0ABP7LK96</accession>
<evidence type="ECO:0000259" key="4">
    <source>
        <dbReference type="PROSITE" id="PS51071"/>
    </source>
</evidence>
<dbReference type="PROSITE" id="PS51464">
    <property type="entry name" value="SIS"/>
    <property type="match status" value="1"/>
</dbReference>
<keyword evidence="1" id="KW-0805">Transcription regulation</keyword>
<dbReference type="InterPro" id="IPR036388">
    <property type="entry name" value="WH-like_DNA-bd_sf"/>
</dbReference>